<gene>
    <name evidence="1" type="ORF">HPB49_001509</name>
</gene>
<reference evidence="1" key="1">
    <citation type="submission" date="2020-05" db="EMBL/GenBank/DDBJ databases">
        <title>Large-scale comparative analyses of tick genomes elucidate their genetic diversity and vector capacities.</title>
        <authorList>
            <person name="Jia N."/>
            <person name="Wang J."/>
            <person name="Shi W."/>
            <person name="Du L."/>
            <person name="Sun Y."/>
            <person name="Zhan W."/>
            <person name="Jiang J."/>
            <person name="Wang Q."/>
            <person name="Zhang B."/>
            <person name="Ji P."/>
            <person name="Sakyi L.B."/>
            <person name="Cui X."/>
            <person name="Yuan T."/>
            <person name="Jiang B."/>
            <person name="Yang W."/>
            <person name="Lam T.T.-Y."/>
            <person name="Chang Q."/>
            <person name="Ding S."/>
            <person name="Wang X."/>
            <person name="Zhu J."/>
            <person name="Ruan X."/>
            <person name="Zhao L."/>
            <person name="Wei J."/>
            <person name="Que T."/>
            <person name="Du C."/>
            <person name="Cheng J."/>
            <person name="Dai P."/>
            <person name="Han X."/>
            <person name="Huang E."/>
            <person name="Gao Y."/>
            <person name="Liu J."/>
            <person name="Shao H."/>
            <person name="Ye R."/>
            <person name="Li L."/>
            <person name="Wei W."/>
            <person name="Wang X."/>
            <person name="Wang C."/>
            <person name="Yang T."/>
            <person name="Huo Q."/>
            <person name="Li W."/>
            <person name="Guo W."/>
            <person name="Chen H."/>
            <person name="Zhou L."/>
            <person name="Ni X."/>
            <person name="Tian J."/>
            <person name="Zhou Y."/>
            <person name="Sheng Y."/>
            <person name="Liu T."/>
            <person name="Pan Y."/>
            <person name="Xia L."/>
            <person name="Li J."/>
            <person name="Zhao F."/>
            <person name="Cao W."/>
        </authorList>
    </citation>
    <scope>NUCLEOTIDE SEQUENCE</scope>
    <source>
        <strain evidence="1">Dsil-2018</strain>
    </source>
</reference>
<accession>A0ACB8DM65</accession>
<keyword evidence="2" id="KW-1185">Reference proteome</keyword>
<organism evidence="1 2">
    <name type="scientific">Dermacentor silvarum</name>
    <name type="common">Tick</name>
    <dbReference type="NCBI Taxonomy" id="543639"/>
    <lineage>
        <taxon>Eukaryota</taxon>
        <taxon>Metazoa</taxon>
        <taxon>Ecdysozoa</taxon>
        <taxon>Arthropoda</taxon>
        <taxon>Chelicerata</taxon>
        <taxon>Arachnida</taxon>
        <taxon>Acari</taxon>
        <taxon>Parasitiformes</taxon>
        <taxon>Ixodida</taxon>
        <taxon>Ixodoidea</taxon>
        <taxon>Ixodidae</taxon>
        <taxon>Rhipicephalinae</taxon>
        <taxon>Dermacentor</taxon>
    </lineage>
</organism>
<name>A0ACB8DM65_DERSI</name>
<evidence type="ECO:0000313" key="1">
    <source>
        <dbReference type="EMBL" id="KAH7973476.1"/>
    </source>
</evidence>
<evidence type="ECO:0000313" key="2">
    <source>
        <dbReference type="Proteomes" id="UP000821865"/>
    </source>
</evidence>
<sequence>MDDPIEDTTTPSSSPSQTRISFVSALSGYLRVLPCRLLYTVLTAAVVVTAAVAVVSLGVYVVSRKSDLFKSSAALSFCCPEDAQEAVRFLNRSNDPCHDFYTRVCSKGLRFRLWKQLARESELEKIVVTGVVPRGMRAAEGTNFLTAYYKTCIEAIPHKQGFISNLAPVLARETHRFLAKPDSWNALAYAATVWLKYRLLTAVEVYYEPRVPLAELTVAIVCSLEALHPAVMTSSVKAVADLAIASVTPDGVKALVAEICGRFRSDNANMAWRDTGDVLKRTRWHVDGLRFALASVGYTIDGNTRISVKGVAGVLAVHDVYADADHHAGDGNKAAYLLFHSVASGTHELYKSYGGSPDRIPEICKASVQDIGEVWDMFTAEHLTTPEKEDWLRDVFATVRDTVYHECRTSHIFDAEDSARLEDFFDKLSLSVTTGASRSTNVALKPAAVFAENLLKGRAYDFRVRRDSQQGTEFLKFPQARYIWIPPVMLDLVRTGSAKSSEIPNMAALGWLIAQAVWDVVLSGHLWSPKTEAEIKRLWSCFNPEESGMNESVSVPLVLGMSSVLKSFSRPDWDQSRPAVGQLRMSHGELFYTLALLSSCPLDTTPQRVRQLNAALMHAGDFASVFRCAADSPMAEKPRCSL</sequence>
<protein>
    <submittedName>
        <fullName evidence="1">Uncharacterized protein</fullName>
    </submittedName>
</protein>
<dbReference type="EMBL" id="CM023479">
    <property type="protein sequence ID" value="KAH7973476.1"/>
    <property type="molecule type" value="Genomic_DNA"/>
</dbReference>
<dbReference type="Proteomes" id="UP000821865">
    <property type="component" value="Chromosome 10"/>
</dbReference>
<comment type="caution">
    <text evidence="1">The sequence shown here is derived from an EMBL/GenBank/DDBJ whole genome shotgun (WGS) entry which is preliminary data.</text>
</comment>
<proteinExistence type="predicted"/>